<sequence>MACKTKKKSLLKKFRLSTSSWVMLHENEAFIRLPNERLIYTSPPRTSFSLQPPSGYSGRESFSLQSNGGLVYLTNQRIVYLPSQPSQGLQSFSAPLLNLHDTHVSAPFFGPNVWTALVHPVAGGGIPSSLPAVQLKMSFKEGGAFDFHSNFERVKERLQQAVETSQAASNSQAARRGQIDYSAIHLEELPAYDSPGHAPAGPNHLSQTSVPQAGSVVRPQDHDELPPPPVEGIATEDRFEPPTEPPPGYEEVQQQSVAHELESRLRSVS</sequence>
<accession>V5FHB0</accession>
<dbReference type="CDD" id="cd13214">
    <property type="entry name" value="PH-GRAM_WBP2"/>
    <property type="match status" value="1"/>
</dbReference>
<dbReference type="GO" id="GO:0005634">
    <property type="term" value="C:nucleus"/>
    <property type="evidence" value="ECO:0007669"/>
    <property type="project" value="TreeGrafter"/>
</dbReference>
<evidence type="ECO:0000256" key="1">
    <source>
        <dbReference type="SAM" id="MobiDB-lite"/>
    </source>
</evidence>
<gene>
    <name evidence="2" type="ORF">PVAR5_5753</name>
</gene>
<proteinExistence type="predicted"/>
<feature type="compositionally biased region" description="Basic and acidic residues" evidence="1">
    <location>
        <begin position="259"/>
        <end position="269"/>
    </location>
</feature>
<dbReference type="InterPro" id="IPR044852">
    <property type="entry name" value="WBP2-like"/>
</dbReference>
<dbReference type="AlphaFoldDB" id="V5FHB0"/>
<dbReference type="GO" id="GO:0003713">
    <property type="term" value="F:transcription coactivator activity"/>
    <property type="evidence" value="ECO:0007669"/>
    <property type="project" value="InterPro"/>
</dbReference>
<dbReference type="InParanoid" id="V5FHB0"/>
<dbReference type="OrthoDB" id="1259151at2759"/>
<evidence type="ECO:0008006" key="4">
    <source>
        <dbReference type="Google" id="ProtNLM"/>
    </source>
</evidence>
<feature type="region of interest" description="Disordered" evidence="1">
    <location>
        <begin position="191"/>
        <end position="269"/>
    </location>
</feature>
<dbReference type="EMBL" id="BAUL01000184">
    <property type="protein sequence ID" value="GAD97084.1"/>
    <property type="molecule type" value="Genomic_DNA"/>
</dbReference>
<dbReference type="PANTHER" id="PTHR31606:SF1">
    <property type="entry name" value="WW DOMAIN BINDING PROTEIN 2, ISOFORM E"/>
    <property type="match status" value="1"/>
</dbReference>
<keyword evidence="3" id="KW-1185">Reference proteome</keyword>
<comment type="caution">
    <text evidence="2">The sequence shown here is derived from an EMBL/GenBank/DDBJ whole genome shotgun (WGS) entry which is preliminary data.</text>
</comment>
<reference evidence="3" key="1">
    <citation type="journal article" date="2014" name="Genome Announc.">
        <title>Draft genome sequence of the formaldehyde-resistant fungus Byssochlamys spectabilis No. 5 (anamorph Paecilomyces variotii No. 5) (NBRC109023).</title>
        <authorList>
            <person name="Oka T."/>
            <person name="Ekino K."/>
            <person name="Fukuda K."/>
            <person name="Nomura Y."/>
        </authorList>
    </citation>
    <scope>NUCLEOTIDE SEQUENCE [LARGE SCALE GENOMIC DNA]</scope>
    <source>
        <strain evidence="3">No. 5 / NBRC 109023</strain>
    </source>
</reference>
<dbReference type="Proteomes" id="UP000018001">
    <property type="component" value="Unassembled WGS sequence"/>
</dbReference>
<organism evidence="2 3">
    <name type="scientific">Byssochlamys spectabilis (strain No. 5 / NBRC 109023)</name>
    <name type="common">Paecilomyces variotii</name>
    <dbReference type="NCBI Taxonomy" id="1356009"/>
    <lineage>
        <taxon>Eukaryota</taxon>
        <taxon>Fungi</taxon>
        <taxon>Dikarya</taxon>
        <taxon>Ascomycota</taxon>
        <taxon>Pezizomycotina</taxon>
        <taxon>Eurotiomycetes</taxon>
        <taxon>Eurotiomycetidae</taxon>
        <taxon>Eurotiales</taxon>
        <taxon>Thermoascaceae</taxon>
        <taxon>Paecilomyces</taxon>
    </lineage>
</organism>
<dbReference type="SUPFAM" id="SSF50729">
    <property type="entry name" value="PH domain-like"/>
    <property type="match status" value="1"/>
</dbReference>
<dbReference type="PANTHER" id="PTHR31606">
    <property type="entry name" value="WW DOMAIN BINDING PROTEIN 2, ISOFORM E"/>
    <property type="match status" value="1"/>
</dbReference>
<dbReference type="HOGENOM" id="CLU_066296_1_0_1"/>
<protein>
    <recommendedName>
        <fullName evidence="4">WW-domain-binding protein</fullName>
    </recommendedName>
</protein>
<evidence type="ECO:0000313" key="3">
    <source>
        <dbReference type="Proteomes" id="UP000018001"/>
    </source>
</evidence>
<dbReference type="eggNOG" id="KOG3294">
    <property type="taxonomic scope" value="Eukaryota"/>
</dbReference>
<name>V5FHB0_BYSSN</name>
<dbReference type="GO" id="GO:0031490">
    <property type="term" value="F:chromatin DNA binding"/>
    <property type="evidence" value="ECO:0007669"/>
    <property type="project" value="TreeGrafter"/>
</dbReference>
<evidence type="ECO:0000313" key="2">
    <source>
        <dbReference type="EMBL" id="GAD97084.1"/>
    </source>
</evidence>